<gene>
    <name evidence="8" type="ORF">NE663_05485</name>
</gene>
<evidence type="ECO:0000313" key="9">
    <source>
        <dbReference type="Proteomes" id="UP001524435"/>
    </source>
</evidence>
<dbReference type="PANTHER" id="PTHR38459:SF5">
    <property type="entry name" value="CELL WALL TEICHOIC ACID GLYCOSYLATION PROTEIN GTCA"/>
    <property type="match status" value="1"/>
</dbReference>
<evidence type="ECO:0000313" key="8">
    <source>
        <dbReference type="EMBL" id="MCQ5121712.1"/>
    </source>
</evidence>
<dbReference type="Proteomes" id="UP001524435">
    <property type="component" value="Unassembled WGS sequence"/>
</dbReference>
<dbReference type="RefSeq" id="WP_102269652.1">
    <property type="nucleotide sequence ID" value="NZ_CALVCM010000049.1"/>
</dbReference>
<dbReference type="InterPro" id="IPR051401">
    <property type="entry name" value="GtrA_CellWall_Glycosyl"/>
</dbReference>
<dbReference type="Pfam" id="PF04138">
    <property type="entry name" value="GtrA_DPMS_TM"/>
    <property type="match status" value="1"/>
</dbReference>
<protein>
    <submittedName>
        <fullName evidence="8">GtrA family protein</fullName>
    </submittedName>
</protein>
<dbReference type="PANTHER" id="PTHR38459">
    <property type="entry name" value="PROPHAGE BACTOPRENOL-LINKED GLUCOSE TRANSLOCASE HOMOLOG"/>
    <property type="match status" value="1"/>
</dbReference>
<keyword evidence="9" id="KW-1185">Reference proteome</keyword>
<evidence type="ECO:0000256" key="5">
    <source>
        <dbReference type="ARBA" id="ARBA00023136"/>
    </source>
</evidence>
<keyword evidence="3 6" id="KW-0812">Transmembrane</keyword>
<organism evidence="8 9">
    <name type="scientific">Massilicoli timonensis</name>
    <dbReference type="NCBI Taxonomy" id="2015901"/>
    <lineage>
        <taxon>Bacteria</taxon>
        <taxon>Bacillati</taxon>
        <taxon>Bacillota</taxon>
        <taxon>Erysipelotrichia</taxon>
        <taxon>Erysipelotrichales</taxon>
        <taxon>Erysipelotrichaceae</taxon>
        <taxon>Massilicoli</taxon>
    </lineage>
</organism>
<feature type="transmembrane region" description="Helical" evidence="6">
    <location>
        <begin position="40"/>
        <end position="60"/>
    </location>
</feature>
<dbReference type="InterPro" id="IPR007267">
    <property type="entry name" value="GtrA_DPMS_TM"/>
</dbReference>
<comment type="subcellular location">
    <subcellularLocation>
        <location evidence="1">Membrane</location>
        <topology evidence="1">Multi-pass membrane protein</topology>
    </subcellularLocation>
</comment>
<proteinExistence type="inferred from homology"/>
<feature type="transmembrane region" description="Helical" evidence="6">
    <location>
        <begin position="72"/>
        <end position="92"/>
    </location>
</feature>
<feature type="transmembrane region" description="Helical" evidence="6">
    <location>
        <begin position="98"/>
        <end position="118"/>
    </location>
</feature>
<keyword evidence="5 6" id="KW-0472">Membrane</keyword>
<accession>A0ABT1SKF5</accession>
<evidence type="ECO:0000259" key="7">
    <source>
        <dbReference type="Pfam" id="PF04138"/>
    </source>
</evidence>
<comment type="caution">
    <text evidence="8">The sequence shown here is derived from an EMBL/GenBank/DDBJ whole genome shotgun (WGS) entry which is preliminary data.</text>
</comment>
<evidence type="ECO:0000256" key="2">
    <source>
        <dbReference type="ARBA" id="ARBA00009399"/>
    </source>
</evidence>
<name>A0ABT1SKF5_9FIRM</name>
<sequence length="132" mass="15089">MRKAQIRETLLYIWFGICTTAINFIVFYLCHVILGIELIASNSIAWIFAVLFAFVTNRGIVFQSKGNLTRQAVSFFTSRVLSLLMENVLLFLLSRMPIAIMLSKLFVSGAVLLFNYIAAKIFVFKEHKEMIV</sequence>
<feature type="domain" description="GtrA/DPMS transmembrane" evidence="7">
    <location>
        <begin position="12"/>
        <end position="124"/>
    </location>
</feature>
<dbReference type="EMBL" id="JANGCH010000006">
    <property type="protein sequence ID" value="MCQ5121712.1"/>
    <property type="molecule type" value="Genomic_DNA"/>
</dbReference>
<feature type="transmembrane region" description="Helical" evidence="6">
    <location>
        <begin position="12"/>
        <end position="34"/>
    </location>
</feature>
<comment type="similarity">
    <text evidence="2">Belongs to the GtrA family.</text>
</comment>
<evidence type="ECO:0000256" key="6">
    <source>
        <dbReference type="SAM" id="Phobius"/>
    </source>
</evidence>
<evidence type="ECO:0000256" key="1">
    <source>
        <dbReference type="ARBA" id="ARBA00004141"/>
    </source>
</evidence>
<evidence type="ECO:0000256" key="3">
    <source>
        <dbReference type="ARBA" id="ARBA00022692"/>
    </source>
</evidence>
<evidence type="ECO:0000256" key="4">
    <source>
        <dbReference type="ARBA" id="ARBA00022989"/>
    </source>
</evidence>
<keyword evidence="4 6" id="KW-1133">Transmembrane helix</keyword>
<reference evidence="8 9" key="1">
    <citation type="submission" date="2022-06" db="EMBL/GenBank/DDBJ databases">
        <title>Isolation of gut microbiota from human fecal samples.</title>
        <authorList>
            <person name="Pamer E.G."/>
            <person name="Barat B."/>
            <person name="Waligurski E."/>
            <person name="Medina S."/>
            <person name="Paddock L."/>
            <person name="Mostad J."/>
        </authorList>
    </citation>
    <scope>NUCLEOTIDE SEQUENCE [LARGE SCALE GENOMIC DNA]</scope>
    <source>
        <strain evidence="8 9">DFI.6.1</strain>
    </source>
</reference>